<dbReference type="InterPro" id="IPR036503">
    <property type="entry name" value="Ald_Fedxn_OxRdtase_N_sf"/>
</dbReference>
<keyword evidence="6" id="KW-0408">Iron</keyword>
<evidence type="ECO:0000256" key="6">
    <source>
        <dbReference type="ARBA" id="ARBA00023004"/>
    </source>
</evidence>
<dbReference type="PANTHER" id="PTHR30038:SF0">
    <property type="entry name" value="TUNGSTEN-CONTAINING ALDEHYDE FERREDOXIN OXIDOREDUCTASE"/>
    <property type="match status" value="1"/>
</dbReference>
<evidence type="ECO:0000259" key="9">
    <source>
        <dbReference type="SMART" id="SM00790"/>
    </source>
</evidence>
<evidence type="ECO:0000256" key="1">
    <source>
        <dbReference type="ARBA" id="ARBA00001966"/>
    </source>
</evidence>
<dbReference type="Pfam" id="PF02730">
    <property type="entry name" value="AFOR_N"/>
    <property type="match status" value="1"/>
</dbReference>
<dbReference type="InterPro" id="IPR013985">
    <property type="entry name" value="Ald_Fedxn_OxRdtase_dom3"/>
</dbReference>
<dbReference type="SUPFAM" id="SSF48310">
    <property type="entry name" value="Aldehyde ferredoxin oxidoreductase, C-terminal domains"/>
    <property type="match status" value="1"/>
</dbReference>
<dbReference type="EMBL" id="MEYH01000083">
    <property type="protein sequence ID" value="OGD14496.1"/>
    <property type="molecule type" value="Genomic_DNA"/>
</dbReference>
<dbReference type="GO" id="GO:0009055">
    <property type="term" value="F:electron transfer activity"/>
    <property type="evidence" value="ECO:0007669"/>
    <property type="project" value="InterPro"/>
</dbReference>
<evidence type="ECO:0000256" key="4">
    <source>
        <dbReference type="ARBA" id="ARBA00022723"/>
    </source>
</evidence>
<dbReference type="GO" id="GO:0016625">
    <property type="term" value="F:oxidoreductase activity, acting on the aldehyde or oxo group of donors, iron-sulfur protein as acceptor"/>
    <property type="evidence" value="ECO:0007669"/>
    <property type="project" value="InterPro"/>
</dbReference>
<dbReference type="STRING" id="1797291.A2V47_05270"/>
<proteinExistence type="inferred from homology"/>
<evidence type="ECO:0000256" key="5">
    <source>
        <dbReference type="ARBA" id="ARBA00023002"/>
    </source>
</evidence>
<evidence type="ECO:0000256" key="3">
    <source>
        <dbReference type="ARBA" id="ARBA00022485"/>
    </source>
</evidence>
<comment type="cofactor">
    <cofactor evidence="8">
        <name>tungstopterin</name>
        <dbReference type="ChEBI" id="CHEBI:30402"/>
    </cofactor>
</comment>
<keyword evidence="7" id="KW-0411">Iron-sulfur</keyword>
<dbReference type="GO" id="GO:0046872">
    <property type="term" value="F:metal ion binding"/>
    <property type="evidence" value="ECO:0007669"/>
    <property type="project" value="UniProtKB-KW"/>
</dbReference>
<dbReference type="AlphaFoldDB" id="A0A1F5A8L2"/>
<feature type="domain" description="Aldehyde ferredoxin oxidoreductase N-terminal" evidence="9">
    <location>
        <begin position="26"/>
        <end position="244"/>
    </location>
</feature>
<dbReference type="Proteomes" id="UP000177701">
    <property type="component" value="Unassembled WGS sequence"/>
</dbReference>
<dbReference type="Gene3D" id="1.10.569.10">
    <property type="entry name" value="Aldehyde Ferredoxin Oxidoreductase Protein, subunit A, domain 2"/>
    <property type="match status" value="1"/>
</dbReference>
<evidence type="ECO:0000313" key="11">
    <source>
        <dbReference type="Proteomes" id="UP000177701"/>
    </source>
</evidence>
<dbReference type="GO" id="GO:0051539">
    <property type="term" value="F:4 iron, 4 sulfur cluster binding"/>
    <property type="evidence" value="ECO:0007669"/>
    <property type="project" value="UniProtKB-KW"/>
</dbReference>
<accession>A0A1F5A8L2</accession>
<dbReference type="PANTHER" id="PTHR30038">
    <property type="entry name" value="ALDEHYDE FERREDOXIN OXIDOREDUCTASE"/>
    <property type="match status" value="1"/>
</dbReference>
<comment type="cofactor">
    <cofactor evidence="1">
        <name>[4Fe-4S] cluster</name>
        <dbReference type="ChEBI" id="CHEBI:49883"/>
    </cofactor>
</comment>
<name>A0A1F5A8L2_9BACT</name>
<dbReference type="InterPro" id="IPR036021">
    <property type="entry name" value="Tungsten_al_ferr_oxy-like_C"/>
</dbReference>
<evidence type="ECO:0000256" key="2">
    <source>
        <dbReference type="ARBA" id="ARBA00011032"/>
    </source>
</evidence>
<sequence length="721" mass="81950">MVEGNKENQKLLISFEFEPGKVEKGYTDRRLYINLSENKIEEKSIDREVKETFTGGRGYGIWYLWDAVSSKTKWNDPENEIIFCTGPICGVTQYSGTGKTHVVTLSPETGTVNDNNVGGYLAPFLKFSGWDLLEIQGKAKEDVVIFIDGNKGKVIIEEVQGLNSDTYLLIEKLTERYADDEKDKRNLSIVSSGRGAENTNLGILNVTWYDVRRRKVRIKQAGRGGTGSVFRDKKILAIVIKYAGVNAGSNNAAYPELITEAGRRLTKEILGLDHVQNGMREIGTVNLLDHMQNYHCLPVHNFKFGSHPDAFKIGNKVWHRRMTQNQAGDSCWMGCAMRCSHAVDEFELITGPLKGEKVLVDGPEYETTAGFGGNCGCFDPDFILEANFYCDNYGIDTIGVSTTMAFLMECYENNILNKEITEGLELNFGNKKAALELIHQMAEGKGFGKIAGLGIRQIKKILVEKYGADAKFLQDIGMECKGMEFSEYVTKESLAQQGGYGIANKGPQHDESWLIFMDQVNNQIPTFEDKAEALHYFPLFRTWFSIVGLCKLPWNDIEPEDNKKKYHGMEAAKVPEHVENYCWLFEGVTGKHISPEELILQSERVHNLQRLFNLKMGFGTRKHDIIPYRAMGPVTVEEYESREELYNQQLQEIIHFDIKNKTTEEKVKALRDYREEQYQKLCDAVYKRRGWDSNGVPTLENIKKLKIDFPEVVELVKKYQS</sequence>
<dbReference type="InterPro" id="IPR051919">
    <property type="entry name" value="W-dependent_AOR"/>
</dbReference>
<comment type="similarity">
    <text evidence="2">Belongs to the AOR/FOR family.</text>
</comment>
<dbReference type="Gene3D" id="3.60.9.10">
    <property type="entry name" value="Aldehyde ferredoxin oxidoreductase, N-terminal domain"/>
    <property type="match status" value="1"/>
</dbReference>
<dbReference type="InterPro" id="IPR013983">
    <property type="entry name" value="Ald_Fedxn_OxRdtase_N"/>
</dbReference>
<dbReference type="Gene3D" id="1.10.599.10">
    <property type="entry name" value="Aldehyde Ferredoxin Oxidoreductase Protein, subunit A, domain 3"/>
    <property type="match status" value="1"/>
</dbReference>
<dbReference type="SUPFAM" id="SSF56228">
    <property type="entry name" value="Aldehyde ferredoxin oxidoreductase, N-terminal domain"/>
    <property type="match status" value="1"/>
</dbReference>
<reference evidence="10 11" key="1">
    <citation type="journal article" date="2016" name="Nat. Commun.">
        <title>Thousands of microbial genomes shed light on interconnected biogeochemical processes in an aquifer system.</title>
        <authorList>
            <person name="Anantharaman K."/>
            <person name="Brown C.T."/>
            <person name="Hug L.A."/>
            <person name="Sharon I."/>
            <person name="Castelle C.J."/>
            <person name="Probst A.J."/>
            <person name="Thomas B.C."/>
            <person name="Singh A."/>
            <person name="Wilkins M.J."/>
            <person name="Karaoz U."/>
            <person name="Brodie E.L."/>
            <person name="Williams K.H."/>
            <person name="Hubbard S.S."/>
            <person name="Banfield J.F."/>
        </authorList>
    </citation>
    <scope>NUCLEOTIDE SEQUENCE [LARGE SCALE GENOMIC DNA]</scope>
</reference>
<evidence type="ECO:0000256" key="8">
    <source>
        <dbReference type="ARBA" id="ARBA00049934"/>
    </source>
</evidence>
<evidence type="ECO:0000256" key="7">
    <source>
        <dbReference type="ARBA" id="ARBA00023014"/>
    </source>
</evidence>
<keyword evidence="4" id="KW-0479">Metal-binding</keyword>
<organism evidence="10 11">
    <name type="scientific">Candidatus Sediminicultor quintus</name>
    <dbReference type="NCBI Taxonomy" id="1797291"/>
    <lineage>
        <taxon>Bacteria</taxon>
        <taxon>Pseudomonadati</taxon>
        <taxon>Atribacterota</taxon>
        <taxon>Candidatus Phoenicimicrobiia</taxon>
        <taxon>Candidatus Pheonicimicrobiales</taxon>
        <taxon>Candidatus Phoenicimicrobiaceae</taxon>
        <taxon>Candidatus Sediminicultor</taxon>
    </lineage>
</organism>
<evidence type="ECO:0000313" key="10">
    <source>
        <dbReference type="EMBL" id="OGD14496.1"/>
    </source>
</evidence>
<dbReference type="Pfam" id="PF01314">
    <property type="entry name" value="AFOR_C"/>
    <property type="match status" value="1"/>
</dbReference>
<dbReference type="SMART" id="SM00790">
    <property type="entry name" value="AFOR_N"/>
    <property type="match status" value="1"/>
</dbReference>
<protein>
    <submittedName>
        <fullName evidence="10">Aldehyde:ferredoxin oxidoreductase</fullName>
    </submittedName>
</protein>
<gene>
    <name evidence="10" type="ORF">A2V47_05270</name>
</gene>
<dbReference type="InterPro" id="IPR001203">
    <property type="entry name" value="OxRdtase_Ald_Fedxn_C"/>
</dbReference>
<keyword evidence="3" id="KW-0004">4Fe-4S</keyword>
<dbReference type="InterPro" id="IPR013984">
    <property type="entry name" value="Ald_Fedxn_OxRdtase_dom2"/>
</dbReference>
<comment type="caution">
    <text evidence="10">The sequence shown here is derived from an EMBL/GenBank/DDBJ whole genome shotgun (WGS) entry which is preliminary data.</text>
</comment>
<keyword evidence="5" id="KW-0560">Oxidoreductase</keyword>